<proteinExistence type="predicted"/>
<comment type="caution">
    <text evidence="1">The sequence shown here is derived from an EMBL/GenBank/DDBJ whole genome shotgun (WGS) entry which is preliminary data.</text>
</comment>
<evidence type="ECO:0000313" key="1">
    <source>
        <dbReference type="EMBL" id="RSL41112.1"/>
    </source>
</evidence>
<reference evidence="1 2" key="1">
    <citation type="submission" date="2017-06" db="EMBL/GenBank/DDBJ databases">
        <title>Comparative genomic analysis of Ambrosia Fusariam Clade fungi.</title>
        <authorList>
            <person name="Stajich J.E."/>
            <person name="Carrillo J."/>
            <person name="Kijimoto T."/>
            <person name="Eskalen A."/>
            <person name="O'Donnell K."/>
            <person name="Kasson M."/>
        </authorList>
    </citation>
    <scope>NUCLEOTIDE SEQUENCE [LARGE SCALE GENOMIC DNA]</scope>
    <source>
        <strain evidence="1 2">NRRL62584</strain>
    </source>
</reference>
<gene>
    <name evidence="1" type="ORF">CEP54_015921</name>
</gene>
<name>A0A428NK92_9HYPO</name>
<protein>
    <submittedName>
        <fullName evidence="1">Uncharacterized protein</fullName>
    </submittedName>
</protein>
<organism evidence="1 2">
    <name type="scientific">Fusarium duplospermum</name>
    <dbReference type="NCBI Taxonomy" id="1325734"/>
    <lineage>
        <taxon>Eukaryota</taxon>
        <taxon>Fungi</taxon>
        <taxon>Dikarya</taxon>
        <taxon>Ascomycota</taxon>
        <taxon>Pezizomycotina</taxon>
        <taxon>Sordariomycetes</taxon>
        <taxon>Hypocreomycetidae</taxon>
        <taxon>Hypocreales</taxon>
        <taxon>Nectriaceae</taxon>
        <taxon>Fusarium</taxon>
        <taxon>Fusarium solani species complex</taxon>
    </lineage>
</organism>
<dbReference type="EMBL" id="NKCI01000441">
    <property type="protein sequence ID" value="RSL41112.1"/>
    <property type="molecule type" value="Genomic_DNA"/>
</dbReference>
<keyword evidence="2" id="KW-1185">Reference proteome</keyword>
<evidence type="ECO:0000313" key="2">
    <source>
        <dbReference type="Proteomes" id="UP000288168"/>
    </source>
</evidence>
<accession>A0A428NK92</accession>
<sequence length="80" mass="9006">MIPPLWSHRRDHDGSGPVSLATSAINTTWLHSVPIGHPNTTVHITRRDLHLFAQTTPRTLCQYKRSTTGLSLGKRTDRHT</sequence>
<dbReference type="Proteomes" id="UP000288168">
    <property type="component" value="Unassembled WGS sequence"/>
</dbReference>
<dbReference type="AlphaFoldDB" id="A0A428NK92"/>